<protein>
    <submittedName>
        <fullName evidence="2">Uncharacterized protein</fullName>
    </submittedName>
</protein>
<evidence type="ECO:0000256" key="1">
    <source>
        <dbReference type="SAM" id="MobiDB-lite"/>
    </source>
</evidence>
<feature type="compositionally biased region" description="Basic residues" evidence="1">
    <location>
        <begin position="42"/>
        <end position="51"/>
    </location>
</feature>
<feature type="region of interest" description="Disordered" evidence="1">
    <location>
        <begin position="32"/>
        <end position="67"/>
    </location>
</feature>
<reference evidence="2 3" key="1">
    <citation type="submission" date="2015-01" db="EMBL/GenBank/DDBJ databases">
        <title>Evolution of Trichinella species and genotypes.</title>
        <authorList>
            <person name="Korhonen P.K."/>
            <person name="Edoardo P."/>
            <person name="Giuseppe L.R."/>
            <person name="Gasser R.B."/>
        </authorList>
    </citation>
    <scope>NUCLEOTIDE SEQUENCE [LARGE SCALE GENOMIC DNA]</scope>
    <source>
        <strain evidence="2">ISS37</strain>
    </source>
</reference>
<sequence>MHADAYYCSTHFMLAGKGPAVELDRKKEFCPSTGIDAIPSRSHAKRKHQRNCSRPTDAQPENNKKLQ</sequence>
<dbReference type="Proteomes" id="UP000054630">
    <property type="component" value="Unassembled WGS sequence"/>
</dbReference>
<name>A0A0V0SJ08_9BILA</name>
<gene>
    <name evidence="2" type="ORF">T07_7518</name>
</gene>
<accession>A0A0V0SJ08</accession>
<evidence type="ECO:0000313" key="3">
    <source>
        <dbReference type="Proteomes" id="UP000054630"/>
    </source>
</evidence>
<dbReference type="EMBL" id="JYDL01000005">
    <property type="protein sequence ID" value="KRX26864.1"/>
    <property type="molecule type" value="Genomic_DNA"/>
</dbReference>
<keyword evidence="3" id="KW-1185">Reference proteome</keyword>
<organism evidence="2 3">
    <name type="scientific">Trichinella nelsoni</name>
    <dbReference type="NCBI Taxonomy" id="6336"/>
    <lineage>
        <taxon>Eukaryota</taxon>
        <taxon>Metazoa</taxon>
        <taxon>Ecdysozoa</taxon>
        <taxon>Nematoda</taxon>
        <taxon>Enoplea</taxon>
        <taxon>Dorylaimia</taxon>
        <taxon>Trichinellida</taxon>
        <taxon>Trichinellidae</taxon>
        <taxon>Trichinella</taxon>
    </lineage>
</organism>
<feature type="compositionally biased region" description="Polar residues" evidence="1">
    <location>
        <begin position="52"/>
        <end position="61"/>
    </location>
</feature>
<dbReference type="AlphaFoldDB" id="A0A0V0SJ08"/>
<proteinExistence type="predicted"/>
<comment type="caution">
    <text evidence="2">The sequence shown here is derived from an EMBL/GenBank/DDBJ whole genome shotgun (WGS) entry which is preliminary data.</text>
</comment>
<evidence type="ECO:0000313" key="2">
    <source>
        <dbReference type="EMBL" id="KRX26864.1"/>
    </source>
</evidence>